<keyword evidence="1" id="KW-0732">Signal</keyword>
<evidence type="ECO:0000313" key="3">
    <source>
        <dbReference type="Proteomes" id="UP000295724"/>
    </source>
</evidence>
<evidence type="ECO:0000256" key="1">
    <source>
        <dbReference type="SAM" id="SignalP"/>
    </source>
</evidence>
<evidence type="ECO:0000313" key="2">
    <source>
        <dbReference type="EMBL" id="TDR23703.1"/>
    </source>
</evidence>
<name>A0A4R6Y0Q3_9GAMM</name>
<organism evidence="2 3">
    <name type="scientific">Marinicella litoralis</name>
    <dbReference type="NCBI Taxonomy" id="644220"/>
    <lineage>
        <taxon>Bacteria</taxon>
        <taxon>Pseudomonadati</taxon>
        <taxon>Pseudomonadota</taxon>
        <taxon>Gammaproteobacteria</taxon>
        <taxon>Lysobacterales</taxon>
        <taxon>Marinicellaceae</taxon>
        <taxon>Marinicella</taxon>
    </lineage>
</organism>
<evidence type="ECO:0008006" key="4">
    <source>
        <dbReference type="Google" id="ProtNLM"/>
    </source>
</evidence>
<feature type="signal peptide" evidence="1">
    <location>
        <begin position="1"/>
        <end position="20"/>
    </location>
</feature>
<proteinExistence type="predicted"/>
<keyword evidence="3" id="KW-1185">Reference proteome</keyword>
<comment type="caution">
    <text evidence="2">The sequence shown here is derived from an EMBL/GenBank/DDBJ whole genome shotgun (WGS) entry which is preliminary data.</text>
</comment>
<sequence length="177" mass="20077">MKKLMIIMLFVLLSACVKKVAPNNQQAFFSHLKSLCGQVFEGASTYPDDPEHDFAGQLLVADFAHCSEQEIRIKFAVGEDHSRTWVVTQSAKGLLLKHDHRHADGTPDEITNYGGWANDQGNDWRQHFAADQTTADLIPAAATNVWMLQYDPNSQILTYDLKRHNLPRYQAQLQPRK</sequence>
<gene>
    <name evidence="2" type="ORF">C8D91_0567</name>
</gene>
<feature type="chain" id="PRO_5020305968" description="Lipoprotein" evidence="1">
    <location>
        <begin position="21"/>
        <end position="177"/>
    </location>
</feature>
<accession>A0A4R6Y0Q3</accession>
<dbReference type="EMBL" id="SNZB01000001">
    <property type="protein sequence ID" value="TDR23703.1"/>
    <property type="molecule type" value="Genomic_DNA"/>
</dbReference>
<reference evidence="2 3" key="1">
    <citation type="submission" date="2019-03" db="EMBL/GenBank/DDBJ databases">
        <title>Genomic Encyclopedia of Type Strains, Phase IV (KMG-IV): sequencing the most valuable type-strain genomes for metagenomic binning, comparative biology and taxonomic classification.</title>
        <authorList>
            <person name="Goeker M."/>
        </authorList>
    </citation>
    <scope>NUCLEOTIDE SEQUENCE [LARGE SCALE GENOMIC DNA]</scope>
    <source>
        <strain evidence="2 3">DSM 25488</strain>
    </source>
</reference>
<dbReference type="OrthoDB" id="1524207at2"/>
<dbReference type="AlphaFoldDB" id="A0A4R6Y0Q3"/>
<dbReference type="PROSITE" id="PS51257">
    <property type="entry name" value="PROKAR_LIPOPROTEIN"/>
    <property type="match status" value="1"/>
</dbReference>
<dbReference type="Proteomes" id="UP000295724">
    <property type="component" value="Unassembled WGS sequence"/>
</dbReference>
<dbReference type="RefSeq" id="WP_099017677.1">
    <property type="nucleotide sequence ID" value="NZ_NIHB01000001.1"/>
</dbReference>
<protein>
    <recommendedName>
        <fullName evidence="4">Lipoprotein</fullName>
    </recommendedName>
</protein>